<feature type="region of interest" description="Involved in Mg(2+) ion dislocation from EF-Tu" evidence="5">
    <location>
        <begin position="81"/>
        <end position="84"/>
    </location>
</feature>
<name>A0A0G0EG63_9BACT</name>
<accession>A0A0G0EG63</accession>
<dbReference type="PANTHER" id="PTHR11741:SF0">
    <property type="entry name" value="ELONGATION FACTOR TS, MITOCHONDRIAL"/>
    <property type="match status" value="1"/>
</dbReference>
<feature type="domain" description="Translation elongation factor EFTs/EF1B dimerisation" evidence="6">
    <location>
        <begin position="73"/>
        <end position="256"/>
    </location>
</feature>
<dbReference type="AlphaFoldDB" id="A0A0G0EG63"/>
<dbReference type="PANTHER" id="PTHR11741">
    <property type="entry name" value="ELONGATION FACTOR TS"/>
    <property type="match status" value="1"/>
</dbReference>
<dbReference type="PATRIC" id="fig|1618761.3.peg.491"/>
<dbReference type="GO" id="GO:0003746">
    <property type="term" value="F:translation elongation factor activity"/>
    <property type="evidence" value="ECO:0007669"/>
    <property type="project" value="UniProtKB-UniRule"/>
</dbReference>
<evidence type="ECO:0000259" key="6">
    <source>
        <dbReference type="Pfam" id="PF00889"/>
    </source>
</evidence>
<evidence type="ECO:0000256" key="5">
    <source>
        <dbReference type="HAMAP-Rule" id="MF_00050"/>
    </source>
</evidence>
<keyword evidence="4 5" id="KW-0648">Protein biosynthesis</keyword>
<dbReference type="SUPFAM" id="SSF54713">
    <property type="entry name" value="Elongation factor Ts (EF-Ts), dimerisation domain"/>
    <property type="match status" value="2"/>
</dbReference>
<dbReference type="InterPro" id="IPR001816">
    <property type="entry name" value="Transl_elong_EFTs/EF1B"/>
</dbReference>
<evidence type="ECO:0000256" key="3">
    <source>
        <dbReference type="ARBA" id="ARBA00022768"/>
    </source>
</evidence>
<dbReference type="InterPro" id="IPR014039">
    <property type="entry name" value="Transl_elong_EFTs/EF1B_dimer"/>
</dbReference>
<reference evidence="7 8" key="1">
    <citation type="journal article" date="2015" name="Nature">
        <title>rRNA introns, odd ribosomes, and small enigmatic genomes across a large radiation of phyla.</title>
        <authorList>
            <person name="Brown C.T."/>
            <person name="Hug L.A."/>
            <person name="Thomas B.C."/>
            <person name="Sharon I."/>
            <person name="Castelle C.J."/>
            <person name="Singh A."/>
            <person name="Wilkins M.J."/>
            <person name="Williams K.H."/>
            <person name="Banfield J.F."/>
        </authorList>
    </citation>
    <scope>NUCLEOTIDE SEQUENCE [LARGE SCALE GENOMIC DNA]</scope>
</reference>
<keyword evidence="3 5" id="KW-0251">Elongation factor</keyword>
<dbReference type="Proteomes" id="UP000034952">
    <property type="component" value="Unassembled WGS sequence"/>
</dbReference>
<protein>
    <recommendedName>
        <fullName evidence="2 5">Elongation factor Ts</fullName>
        <shortName evidence="5">EF-Ts</shortName>
    </recommendedName>
</protein>
<evidence type="ECO:0000256" key="1">
    <source>
        <dbReference type="ARBA" id="ARBA00005532"/>
    </source>
</evidence>
<evidence type="ECO:0000256" key="2">
    <source>
        <dbReference type="ARBA" id="ARBA00016956"/>
    </source>
</evidence>
<comment type="similarity">
    <text evidence="1 5">Belongs to the EF-Ts family.</text>
</comment>
<keyword evidence="5" id="KW-0963">Cytoplasm</keyword>
<gene>
    <name evidence="5" type="primary">tsf</name>
    <name evidence="7" type="ORF">UR64_C0009G0035</name>
</gene>
<comment type="function">
    <text evidence="5">Associates with the EF-Tu.GDP complex and induces the exchange of GDP to GTP. It remains bound to the aminoacyl-tRNA.EF-Tu.GTP complex up to the GTP hydrolysis stage on the ribosome.</text>
</comment>
<evidence type="ECO:0000313" key="8">
    <source>
        <dbReference type="Proteomes" id="UP000034952"/>
    </source>
</evidence>
<evidence type="ECO:0000256" key="4">
    <source>
        <dbReference type="ARBA" id="ARBA00022917"/>
    </source>
</evidence>
<dbReference type="Gene3D" id="1.10.286.20">
    <property type="match status" value="1"/>
</dbReference>
<dbReference type="NCBIfam" id="TIGR00116">
    <property type="entry name" value="tsf"/>
    <property type="match status" value="1"/>
</dbReference>
<evidence type="ECO:0000313" key="7">
    <source>
        <dbReference type="EMBL" id="KKP66332.1"/>
    </source>
</evidence>
<comment type="subcellular location">
    <subcellularLocation>
        <location evidence="5">Cytoplasm</location>
    </subcellularLocation>
</comment>
<comment type="caution">
    <text evidence="7">The sequence shown here is derived from an EMBL/GenBank/DDBJ whole genome shotgun (WGS) entry which is preliminary data.</text>
</comment>
<dbReference type="EMBL" id="LBPY01000009">
    <property type="protein sequence ID" value="KKP66332.1"/>
    <property type="molecule type" value="Genomic_DNA"/>
</dbReference>
<organism evidence="7 8">
    <name type="scientific">Candidatus Nomurabacteria bacterium GW2011_GWE1_35_16</name>
    <dbReference type="NCBI Taxonomy" id="1618761"/>
    <lineage>
        <taxon>Bacteria</taxon>
        <taxon>Candidatus Nomuraibacteriota</taxon>
    </lineage>
</organism>
<dbReference type="Gene3D" id="3.30.479.20">
    <property type="entry name" value="Elongation factor Ts, dimerisation domain"/>
    <property type="match status" value="2"/>
</dbReference>
<dbReference type="InterPro" id="IPR036402">
    <property type="entry name" value="EF-Ts_dimer_sf"/>
</dbReference>
<dbReference type="CDD" id="cd14275">
    <property type="entry name" value="UBA_EF-Ts"/>
    <property type="match status" value="1"/>
</dbReference>
<dbReference type="HAMAP" id="MF_00050">
    <property type="entry name" value="EF_Ts"/>
    <property type="match status" value="1"/>
</dbReference>
<dbReference type="Gene3D" id="1.10.8.10">
    <property type="entry name" value="DNA helicase RuvA subunit, C-terminal domain"/>
    <property type="match status" value="1"/>
</dbReference>
<dbReference type="SUPFAM" id="SSF46934">
    <property type="entry name" value="UBA-like"/>
    <property type="match status" value="1"/>
</dbReference>
<dbReference type="FunFam" id="1.10.8.10:FF:000001">
    <property type="entry name" value="Elongation factor Ts"/>
    <property type="match status" value="1"/>
</dbReference>
<sequence length="260" mass="28524">MSIKITAELVKELRDSTGVSVMQCKNALEEAEGDMEKALIILKKKSSSIAMKKSDRTAHDGIIVVVEDTGKALLLTLHSETDFVARNADFIALANELAQLAWSEGVETMQIKSLDMINPVVQKVGEKIELGKVELVEGTTIGSYVHGTKRAVIVTLTGGTTELAKDIAMHIAAMKPAFIKTDDITEEDKAKVIEVFEKEVAESDKPEDIKKKMLDGKISTYFKEQTLMEQAFIKNPELTVGNLLKEKGATFVSFIHEVIG</sequence>
<dbReference type="InterPro" id="IPR009060">
    <property type="entry name" value="UBA-like_sf"/>
</dbReference>
<proteinExistence type="inferred from homology"/>
<dbReference type="GO" id="GO:0005737">
    <property type="term" value="C:cytoplasm"/>
    <property type="evidence" value="ECO:0007669"/>
    <property type="project" value="UniProtKB-SubCell"/>
</dbReference>
<dbReference type="Pfam" id="PF00889">
    <property type="entry name" value="EF_TS"/>
    <property type="match status" value="1"/>
</dbReference>